<keyword evidence="1" id="KW-1133">Transmembrane helix</keyword>
<evidence type="ECO:0000256" key="1">
    <source>
        <dbReference type="SAM" id="Phobius"/>
    </source>
</evidence>
<proteinExistence type="predicted"/>
<dbReference type="EMBL" id="BK015936">
    <property type="protein sequence ID" value="DAF86078.1"/>
    <property type="molecule type" value="Genomic_DNA"/>
</dbReference>
<keyword evidence="1" id="KW-0812">Transmembrane</keyword>
<keyword evidence="1" id="KW-0472">Membrane</keyword>
<accession>A0A8S5TV47</accession>
<feature type="transmembrane region" description="Helical" evidence="1">
    <location>
        <begin position="33"/>
        <end position="50"/>
    </location>
</feature>
<name>A0A8S5TV47_9CAUD</name>
<reference evidence="2" key="1">
    <citation type="journal article" date="2021" name="Proc. Natl. Acad. Sci. U.S.A.">
        <title>A Catalog of Tens of Thousands of Viruses from Human Metagenomes Reveals Hidden Associations with Chronic Diseases.</title>
        <authorList>
            <person name="Tisza M.J."/>
            <person name="Buck C.B."/>
        </authorList>
    </citation>
    <scope>NUCLEOTIDE SEQUENCE</scope>
    <source>
        <strain evidence="2">CtGJ32</strain>
    </source>
</reference>
<evidence type="ECO:0000313" key="2">
    <source>
        <dbReference type="EMBL" id="DAF86078.1"/>
    </source>
</evidence>
<organism evidence="2">
    <name type="scientific">Siphoviridae sp. ctGJ32</name>
    <dbReference type="NCBI Taxonomy" id="2825409"/>
    <lineage>
        <taxon>Viruses</taxon>
        <taxon>Duplodnaviria</taxon>
        <taxon>Heunggongvirae</taxon>
        <taxon>Uroviricota</taxon>
        <taxon>Caudoviricetes</taxon>
    </lineage>
</organism>
<protein>
    <submittedName>
        <fullName evidence="2">Uncharacterized protein</fullName>
    </submittedName>
</protein>
<sequence>MDRYVLTQGFFCAIINRNSCGESYGTHLRKTSLFRRCFLILCVIIYLQQVNLDRSKD</sequence>